<name>A0A0N0P294_LEPSE</name>
<reference evidence="2 3" key="1">
    <citation type="journal article" date="2015" name="PLoS Pathog.">
        <title>Leptomonas seymouri: Adaptations to the Dixenous Life Cycle Analyzed by Genome Sequencing, Transcriptome Profiling and Co-infection with Leishmania donovani.</title>
        <authorList>
            <person name="Kraeva N."/>
            <person name="Butenko A."/>
            <person name="Hlavacova J."/>
            <person name="Kostygov A."/>
            <person name="Myskova J."/>
            <person name="Grybchuk D."/>
            <person name="Lestinova T."/>
            <person name="Votypka J."/>
            <person name="Volf P."/>
            <person name="Opperdoes F."/>
            <person name="Flegontov P."/>
            <person name="Lukes J."/>
            <person name="Yurchenko V."/>
        </authorList>
    </citation>
    <scope>NUCLEOTIDE SEQUENCE [LARGE SCALE GENOMIC DNA]</scope>
    <source>
        <strain evidence="2 3">ATCC 30220</strain>
    </source>
</reference>
<keyword evidence="3" id="KW-1185">Reference proteome</keyword>
<evidence type="ECO:0000313" key="2">
    <source>
        <dbReference type="EMBL" id="KPI82689.1"/>
    </source>
</evidence>
<accession>A0A0N0P294</accession>
<evidence type="ECO:0000256" key="1">
    <source>
        <dbReference type="SAM" id="MobiDB-lite"/>
    </source>
</evidence>
<feature type="region of interest" description="Disordered" evidence="1">
    <location>
        <begin position="43"/>
        <end position="71"/>
    </location>
</feature>
<dbReference type="VEuPathDB" id="TriTrypDB:Lsey_0600_0020"/>
<comment type="caution">
    <text evidence="2">The sequence shown here is derived from an EMBL/GenBank/DDBJ whole genome shotgun (WGS) entry which is preliminary data.</text>
</comment>
<feature type="compositionally biased region" description="Polar residues" evidence="1">
    <location>
        <begin position="48"/>
        <end position="71"/>
    </location>
</feature>
<protein>
    <submittedName>
        <fullName evidence="2">Uncharacterized protein</fullName>
    </submittedName>
</protein>
<organism evidence="2 3">
    <name type="scientific">Leptomonas seymouri</name>
    <dbReference type="NCBI Taxonomy" id="5684"/>
    <lineage>
        <taxon>Eukaryota</taxon>
        <taxon>Discoba</taxon>
        <taxon>Euglenozoa</taxon>
        <taxon>Kinetoplastea</taxon>
        <taxon>Metakinetoplastina</taxon>
        <taxon>Trypanosomatida</taxon>
        <taxon>Trypanosomatidae</taxon>
        <taxon>Leishmaniinae</taxon>
        <taxon>Leptomonas</taxon>
    </lineage>
</organism>
<dbReference type="AlphaFoldDB" id="A0A0N0P294"/>
<gene>
    <name evidence="2" type="ORF">ABL78_8298</name>
</gene>
<sequence>MPLMPEVIDPKVCATPLGPPVVPEVYMMSASASLFVGRSSGVFDRPPSFTTSSQARSVTPSESNPSGRSSR</sequence>
<dbReference type="EMBL" id="LJSK01000600">
    <property type="protein sequence ID" value="KPI82689.1"/>
    <property type="molecule type" value="Genomic_DNA"/>
</dbReference>
<proteinExistence type="predicted"/>
<dbReference type="Proteomes" id="UP000038009">
    <property type="component" value="Unassembled WGS sequence"/>
</dbReference>
<evidence type="ECO:0000313" key="3">
    <source>
        <dbReference type="Proteomes" id="UP000038009"/>
    </source>
</evidence>